<name>A0A6J4QZW1_9ACTN</name>
<evidence type="ECO:0000313" key="1">
    <source>
        <dbReference type="EMBL" id="CAA9460039.1"/>
    </source>
</evidence>
<protein>
    <submittedName>
        <fullName evidence="1">Chromate transport protein ChrA</fullName>
    </submittedName>
</protein>
<gene>
    <name evidence="1" type="ORF">AVDCRST_MAG14-2272</name>
</gene>
<organism evidence="1">
    <name type="scientific">uncultured Rubrobacteraceae bacterium</name>
    <dbReference type="NCBI Taxonomy" id="349277"/>
    <lineage>
        <taxon>Bacteria</taxon>
        <taxon>Bacillati</taxon>
        <taxon>Actinomycetota</taxon>
        <taxon>Rubrobacteria</taxon>
        <taxon>Rubrobacterales</taxon>
        <taxon>Rubrobacteraceae</taxon>
        <taxon>environmental samples</taxon>
    </lineage>
</organism>
<dbReference type="EMBL" id="CADCVG010000092">
    <property type="protein sequence ID" value="CAA9460039.1"/>
    <property type="molecule type" value="Genomic_DNA"/>
</dbReference>
<sequence length="40" mass="4462">MEGKNVGFREAFLFWVKLGFINFGGTCRSDLVDAPRVGRA</sequence>
<proteinExistence type="predicted"/>
<accession>A0A6J4QZW1</accession>
<reference evidence="1" key="1">
    <citation type="submission" date="2020-02" db="EMBL/GenBank/DDBJ databases">
        <authorList>
            <person name="Meier V. D."/>
        </authorList>
    </citation>
    <scope>NUCLEOTIDE SEQUENCE</scope>
    <source>
        <strain evidence="1">AVDCRST_MAG14</strain>
    </source>
</reference>
<dbReference type="AlphaFoldDB" id="A0A6J4QZW1"/>